<keyword evidence="2" id="KW-1185">Reference proteome</keyword>
<dbReference type="InterPro" id="IPR029025">
    <property type="entry name" value="T3SS_substrate_exporter_C"/>
</dbReference>
<keyword evidence="1" id="KW-0282">Flagellum</keyword>
<dbReference type="AlphaFoldDB" id="A0A1M6IWE2"/>
<evidence type="ECO:0000313" key="2">
    <source>
        <dbReference type="Proteomes" id="UP000324781"/>
    </source>
</evidence>
<dbReference type="EMBL" id="FQZP01000048">
    <property type="protein sequence ID" value="SHJ38770.1"/>
    <property type="molecule type" value="Genomic_DNA"/>
</dbReference>
<dbReference type="Pfam" id="PF01312">
    <property type="entry name" value="Bac_export_2"/>
    <property type="match status" value="1"/>
</dbReference>
<sequence>MSDTPEKKIKKAAALSYEPGEDKAPKVVASGKGVIAEKIIEKAKEARIPVYEDEHLAEALTGIRLGSEIPEELYDVVAEVLAFISRLDGRFSKFEGKLDG</sequence>
<dbReference type="GO" id="GO:0005886">
    <property type="term" value="C:plasma membrane"/>
    <property type="evidence" value="ECO:0007669"/>
    <property type="project" value="TreeGrafter"/>
</dbReference>
<dbReference type="Proteomes" id="UP000324781">
    <property type="component" value="Unassembled WGS sequence"/>
</dbReference>
<accession>A0A1M6IWE2</accession>
<dbReference type="PANTHER" id="PTHR30531">
    <property type="entry name" value="FLAGELLAR BIOSYNTHETIC PROTEIN FLHB"/>
    <property type="match status" value="1"/>
</dbReference>
<name>A0A1M6IWE2_9FIRM</name>
<proteinExistence type="predicted"/>
<reference evidence="1 2" key="1">
    <citation type="submission" date="2016-11" db="EMBL/GenBank/DDBJ databases">
        <authorList>
            <person name="Varghese N."/>
            <person name="Submissions S."/>
        </authorList>
    </citation>
    <scope>NUCLEOTIDE SEQUENCE [LARGE SCALE GENOMIC DNA]</scope>
    <source>
        <strain evidence="1 2">DSM 19027</strain>
    </source>
</reference>
<organism evidence="1 2">
    <name type="scientific">Thermoclostridium caenicola</name>
    <dbReference type="NCBI Taxonomy" id="659425"/>
    <lineage>
        <taxon>Bacteria</taxon>
        <taxon>Bacillati</taxon>
        <taxon>Bacillota</taxon>
        <taxon>Clostridia</taxon>
        <taxon>Eubacteriales</taxon>
        <taxon>Oscillospiraceae</taxon>
        <taxon>Thermoclostridium</taxon>
    </lineage>
</organism>
<keyword evidence="1" id="KW-0966">Cell projection</keyword>
<dbReference type="SUPFAM" id="SSF160544">
    <property type="entry name" value="EscU C-terminal domain-like"/>
    <property type="match status" value="1"/>
</dbReference>
<dbReference type="PANTHER" id="PTHR30531:SF12">
    <property type="entry name" value="FLAGELLAR BIOSYNTHETIC PROTEIN FLHB"/>
    <property type="match status" value="1"/>
</dbReference>
<keyword evidence="1" id="KW-0969">Cilium</keyword>
<evidence type="ECO:0000313" key="1">
    <source>
        <dbReference type="EMBL" id="SHJ38770.1"/>
    </source>
</evidence>
<dbReference type="InterPro" id="IPR006135">
    <property type="entry name" value="T3SS_substrate_exporter"/>
</dbReference>
<dbReference type="GO" id="GO:0009306">
    <property type="term" value="P:protein secretion"/>
    <property type="evidence" value="ECO:0007669"/>
    <property type="project" value="InterPro"/>
</dbReference>
<gene>
    <name evidence="1" type="ORF">SAMN05444373_104817</name>
</gene>
<dbReference type="Gene3D" id="3.40.1690.10">
    <property type="entry name" value="secretion proteins EscU"/>
    <property type="match status" value="1"/>
</dbReference>
<dbReference type="OrthoDB" id="9810419at2"/>
<protein>
    <submittedName>
        <fullName evidence="1">Flagellar biosynthesis protein</fullName>
    </submittedName>
</protein>
<dbReference type="RefSeq" id="WP_149679344.1">
    <property type="nucleotide sequence ID" value="NZ_DAONMB010000051.1"/>
</dbReference>